<dbReference type="EMBL" id="GEBQ01030257">
    <property type="protein sequence ID" value="JAT09720.1"/>
    <property type="molecule type" value="Transcribed_RNA"/>
</dbReference>
<accession>A0A1B6KE41</accession>
<reference evidence="1" key="1">
    <citation type="submission" date="2015-11" db="EMBL/GenBank/DDBJ databases">
        <title>De novo transcriptome assembly of four potential Pierce s Disease insect vectors from Arizona vineyards.</title>
        <authorList>
            <person name="Tassone E.E."/>
        </authorList>
    </citation>
    <scope>NUCLEOTIDE SEQUENCE</scope>
</reference>
<organism evidence="1">
    <name type="scientific">Graphocephala atropunctata</name>
    <dbReference type="NCBI Taxonomy" id="36148"/>
    <lineage>
        <taxon>Eukaryota</taxon>
        <taxon>Metazoa</taxon>
        <taxon>Ecdysozoa</taxon>
        <taxon>Arthropoda</taxon>
        <taxon>Hexapoda</taxon>
        <taxon>Insecta</taxon>
        <taxon>Pterygota</taxon>
        <taxon>Neoptera</taxon>
        <taxon>Paraneoptera</taxon>
        <taxon>Hemiptera</taxon>
        <taxon>Auchenorrhyncha</taxon>
        <taxon>Membracoidea</taxon>
        <taxon>Cicadellidae</taxon>
        <taxon>Cicadellinae</taxon>
        <taxon>Cicadellini</taxon>
        <taxon>Graphocephala</taxon>
    </lineage>
</organism>
<sequence length="263" mass="30097">MCASWWPVGNKDKLSFVPRPKMNELYHGFVNCSTVETRKKLYSSGQEWNHECFGLNRTVCLDEESTLHFFANRNVKIEVYNDRSCRMIDRMTNVVGSFDTIGNMAIIHPNIRALTLNDVTDGMCPPFFDETFHNLFRIRSGQRGAPIEYTIDFTRENMKHSLLYNLDSVSVNTVKPTRFSIYDMADGMKLLKLKYNPYELALKIYGDDRALSANLKYNTSYAKREGTSVFTENGVLIANAYNNKAMLEANGTLRVLGRKSSAF</sequence>
<dbReference type="AlphaFoldDB" id="A0A1B6KE41"/>
<name>A0A1B6KE41_9HEMI</name>
<proteinExistence type="predicted"/>
<protein>
    <submittedName>
        <fullName evidence="1">Uncharacterized protein</fullName>
    </submittedName>
</protein>
<evidence type="ECO:0000313" key="1">
    <source>
        <dbReference type="EMBL" id="JAT09720.1"/>
    </source>
</evidence>
<gene>
    <name evidence="1" type="ORF">g.3516</name>
</gene>